<comment type="caution">
    <text evidence="5">The sequence shown here is derived from an EMBL/GenBank/DDBJ whole genome shotgun (WGS) entry which is preliminary data.</text>
</comment>
<dbReference type="SUPFAM" id="SSF48179">
    <property type="entry name" value="6-phosphogluconate dehydrogenase C-terminal domain-like"/>
    <property type="match status" value="1"/>
</dbReference>
<evidence type="ECO:0000313" key="6">
    <source>
        <dbReference type="Proteomes" id="UP000245911"/>
    </source>
</evidence>
<dbReference type="InterPro" id="IPR013328">
    <property type="entry name" value="6PGD_dom2"/>
</dbReference>
<dbReference type="Gene3D" id="1.10.1040.10">
    <property type="entry name" value="N-(1-d-carboxylethyl)-l-norvaline Dehydrogenase, domain 2"/>
    <property type="match status" value="1"/>
</dbReference>
<proteinExistence type="predicted"/>
<dbReference type="InterPro" id="IPR013131">
    <property type="entry name" value="Mannitol_DH_N"/>
</dbReference>
<evidence type="ECO:0000313" key="5">
    <source>
        <dbReference type="EMBL" id="PVH29564.1"/>
    </source>
</evidence>
<dbReference type="PANTHER" id="PTHR43362:SF1">
    <property type="entry name" value="MANNITOL DEHYDROGENASE 2-RELATED"/>
    <property type="match status" value="1"/>
</dbReference>
<dbReference type="InterPro" id="IPR008927">
    <property type="entry name" value="6-PGluconate_DH-like_C_sf"/>
</dbReference>
<gene>
    <name evidence="5" type="ORF">DDE20_05410</name>
</gene>
<evidence type="ECO:0000259" key="3">
    <source>
        <dbReference type="Pfam" id="PF01232"/>
    </source>
</evidence>
<keyword evidence="6" id="KW-1185">Reference proteome</keyword>
<accession>A0A2T8HVZ8</accession>
<dbReference type="PROSITE" id="PS00974">
    <property type="entry name" value="MANNITOL_DHGENASE"/>
    <property type="match status" value="1"/>
</dbReference>
<dbReference type="AlphaFoldDB" id="A0A2T8HVZ8"/>
<organism evidence="5 6">
    <name type="scientific">Pararhodobacter oceanensis</name>
    <dbReference type="NCBI Taxonomy" id="2172121"/>
    <lineage>
        <taxon>Bacteria</taxon>
        <taxon>Pseudomonadati</taxon>
        <taxon>Pseudomonadota</taxon>
        <taxon>Alphaproteobacteria</taxon>
        <taxon>Rhodobacterales</taxon>
        <taxon>Paracoccaceae</taxon>
        <taxon>Pararhodobacter</taxon>
    </lineage>
</organism>
<keyword evidence="1" id="KW-0560">Oxidoreductase</keyword>
<dbReference type="GO" id="GO:0019594">
    <property type="term" value="P:mannitol metabolic process"/>
    <property type="evidence" value="ECO:0007669"/>
    <property type="project" value="InterPro"/>
</dbReference>
<dbReference type="GO" id="GO:0016616">
    <property type="term" value="F:oxidoreductase activity, acting on the CH-OH group of donors, NAD or NADP as acceptor"/>
    <property type="evidence" value="ECO:0007669"/>
    <property type="project" value="TreeGrafter"/>
</dbReference>
<reference evidence="5 6" key="1">
    <citation type="submission" date="2018-04" db="EMBL/GenBank/DDBJ databases">
        <title>Pararhodobacter oceanense sp. nov., isolated from marine intertidal sediment.</title>
        <authorList>
            <person name="Wang X.-L."/>
            <person name="Du Z.-J."/>
        </authorList>
    </citation>
    <scope>NUCLEOTIDE SEQUENCE [LARGE SCALE GENOMIC DNA]</scope>
    <source>
        <strain evidence="5 6">AM505</strain>
    </source>
</reference>
<dbReference type="InterPro" id="IPR036291">
    <property type="entry name" value="NAD(P)-bd_dom_sf"/>
</dbReference>
<protein>
    <submittedName>
        <fullName evidence="5">Mannitol dehydrogenase</fullName>
    </submittedName>
</protein>
<dbReference type="Proteomes" id="UP000245911">
    <property type="component" value="Unassembled WGS sequence"/>
</dbReference>
<dbReference type="OrthoDB" id="271711at2"/>
<name>A0A2T8HVZ8_9RHOB</name>
<sequence>MNTPLLQANLGMLRTLVAPPRYDRAALKPGILHIGLGNFHRAHQAVYLNALMNAGGDPAWGIIGAGVRDPDTATRDLLMQQDCLYSVVEVDFDRAAASVIGVMTGFVPVEPQGNAALIHAMTDPETRIVSLTVTEGGYFLDGNGDLNTDHPTLLHDIAAPQAPNSAFGAIIAALAARRAQGIKPFTVMSCDNLPGNGDIARAVITGLAQRINPDLAAWINEHVTFPNGMVDRITPATGDRERALVAERFGLADLAPVICEPFKQWVLEDSFTDGRPALEEVGVTFTHDIASFEKMKLRILNGGHAIMAYAGAMLGFTYSHDAVTDPLIHAYLRKTLETDVLPFVAPVPGFTPQEYLETILGRFANPGVADTISRLSYDGSNRQPKFIVGSIAENLQAGRPPAGLALSSALWCRYCLGRDEHGGTIAPNDPNWDQLHATAQRAQSEPEVWLDQEPVYGAVGRDPVFREAFATALRRLQEHGTASTLQDHVEGNA</sequence>
<dbReference type="Pfam" id="PF08125">
    <property type="entry name" value="Mannitol_dh_C"/>
    <property type="match status" value="1"/>
</dbReference>
<dbReference type="InterPro" id="IPR050988">
    <property type="entry name" value="Mannitol_DH/Oxidoreductase"/>
</dbReference>
<dbReference type="InterPro" id="IPR023027">
    <property type="entry name" value="Mannitol_DH_CS"/>
</dbReference>
<dbReference type="InterPro" id="IPR013118">
    <property type="entry name" value="Mannitol_DH_C"/>
</dbReference>
<evidence type="ECO:0000256" key="2">
    <source>
        <dbReference type="ARBA" id="ARBA00023027"/>
    </source>
</evidence>
<dbReference type="PRINTS" id="PR00084">
    <property type="entry name" value="MTLDHDRGNASE"/>
</dbReference>
<evidence type="ECO:0000256" key="1">
    <source>
        <dbReference type="ARBA" id="ARBA00023002"/>
    </source>
</evidence>
<dbReference type="RefSeq" id="WP_116557449.1">
    <property type="nucleotide sequence ID" value="NZ_QDKM01000002.1"/>
</dbReference>
<dbReference type="Gene3D" id="3.40.50.720">
    <property type="entry name" value="NAD(P)-binding Rossmann-like Domain"/>
    <property type="match status" value="1"/>
</dbReference>
<keyword evidence="2" id="KW-0520">NAD</keyword>
<evidence type="ECO:0000259" key="4">
    <source>
        <dbReference type="Pfam" id="PF08125"/>
    </source>
</evidence>
<dbReference type="PANTHER" id="PTHR43362">
    <property type="entry name" value="MANNITOL DEHYDROGENASE DSF1-RELATED"/>
    <property type="match status" value="1"/>
</dbReference>
<feature type="domain" description="Mannitol dehydrogenase C-terminal" evidence="4">
    <location>
        <begin position="288"/>
        <end position="476"/>
    </location>
</feature>
<feature type="domain" description="Mannitol dehydrogenase N-terminal" evidence="3">
    <location>
        <begin position="30"/>
        <end position="279"/>
    </location>
</feature>
<dbReference type="Pfam" id="PF01232">
    <property type="entry name" value="Mannitol_dh"/>
    <property type="match status" value="1"/>
</dbReference>
<dbReference type="SUPFAM" id="SSF51735">
    <property type="entry name" value="NAD(P)-binding Rossmann-fold domains"/>
    <property type="match status" value="1"/>
</dbReference>
<dbReference type="EMBL" id="QDKM01000002">
    <property type="protein sequence ID" value="PVH29564.1"/>
    <property type="molecule type" value="Genomic_DNA"/>
</dbReference>
<dbReference type="InterPro" id="IPR000669">
    <property type="entry name" value="Mannitol_DH"/>
</dbReference>